<dbReference type="InterPro" id="IPR017687">
    <property type="entry name" value="BamB"/>
</dbReference>
<proteinExistence type="inferred from homology"/>
<dbReference type="AlphaFoldDB" id="A0A450UBK6"/>
<dbReference type="Gene3D" id="2.130.10.10">
    <property type="entry name" value="YVTN repeat-like/Quinoprotein amine dehydrogenase"/>
    <property type="match status" value="1"/>
</dbReference>
<keyword evidence="1 4" id="KW-0732">Signal</keyword>
<dbReference type="EMBL" id="CAADFJ010000005">
    <property type="protein sequence ID" value="VFJ96270.1"/>
    <property type="molecule type" value="Genomic_DNA"/>
</dbReference>
<dbReference type="SMART" id="SM00564">
    <property type="entry name" value="PQQ"/>
    <property type="match status" value="7"/>
</dbReference>
<keyword evidence="3 4" id="KW-0998">Cell outer membrane</keyword>
<dbReference type="EMBL" id="CAADFI010000005">
    <property type="protein sequence ID" value="VFJ89571.1"/>
    <property type="molecule type" value="Genomic_DNA"/>
</dbReference>
<evidence type="ECO:0000313" key="7">
    <source>
        <dbReference type="EMBL" id="VFJ89571.1"/>
    </source>
</evidence>
<dbReference type="PANTHER" id="PTHR34512:SF30">
    <property type="entry name" value="OUTER MEMBRANE PROTEIN ASSEMBLY FACTOR BAMB"/>
    <property type="match status" value="1"/>
</dbReference>
<dbReference type="GO" id="GO:0043165">
    <property type="term" value="P:Gram-negative-bacterium-type cell outer membrane assembly"/>
    <property type="evidence" value="ECO:0007669"/>
    <property type="project" value="UniProtKB-UniRule"/>
</dbReference>
<evidence type="ECO:0000256" key="3">
    <source>
        <dbReference type="ARBA" id="ARBA00023237"/>
    </source>
</evidence>
<dbReference type="InterPro" id="IPR015943">
    <property type="entry name" value="WD40/YVTN_repeat-like_dom_sf"/>
</dbReference>
<evidence type="ECO:0000313" key="8">
    <source>
        <dbReference type="EMBL" id="VFJ96270.1"/>
    </source>
</evidence>
<dbReference type="SUPFAM" id="SSF50998">
    <property type="entry name" value="Quinoprotein alcohol dehydrogenase-like"/>
    <property type="match status" value="1"/>
</dbReference>
<feature type="domain" description="Pyrrolo-quinoline quinone repeat" evidence="5">
    <location>
        <begin position="85"/>
        <end position="316"/>
    </location>
</feature>
<comment type="similarity">
    <text evidence="4">Belongs to the BamB family.</text>
</comment>
<gene>
    <name evidence="4" type="primary">bamB</name>
    <name evidence="6" type="ORF">BECKH772A_GA0070896_1000538</name>
    <name evidence="7" type="ORF">BECKH772B_GA0070898_1000538</name>
    <name evidence="8" type="ORF">BECKH772C_GA0070978_1000538</name>
</gene>
<dbReference type="EMBL" id="CAADFG010000005">
    <property type="protein sequence ID" value="VFJ87852.1"/>
    <property type="molecule type" value="Genomic_DNA"/>
</dbReference>
<dbReference type="HAMAP" id="MF_00923">
    <property type="entry name" value="OM_assembly_BamB"/>
    <property type="match status" value="1"/>
</dbReference>
<evidence type="ECO:0000256" key="1">
    <source>
        <dbReference type="ARBA" id="ARBA00022729"/>
    </source>
</evidence>
<evidence type="ECO:0000313" key="6">
    <source>
        <dbReference type="EMBL" id="VFJ87852.1"/>
    </source>
</evidence>
<dbReference type="Pfam" id="PF13360">
    <property type="entry name" value="PQQ_2"/>
    <property type="match status" value="1"/>
</dbReference>
<keyword evidence="2 4" id="KW-0472">Membrane</keyword>
<dbReference type="InterPro" id="IPR002372">
    <property type="entry name" value="PQQ_rpt_dom"/>
</dbReference>
<comment type="subunit">
    <text evidence="4">Part of the Bam complex.</text>
</comment>
<protein>
    <recommendedName>
        <fullName evidence="4">Outer membrane protein assembly factor BamB</fullName>
    </recommendedName>
</protein>
<comment type="subcellular location">
    <subcellularLocation>
        <location evidence="4">Cell outer membrane</location>
    </subcellularLocation>
</comment>
<sequence precursor="true">MKQNYLWSAIIGLIALSLSQTACVSINIWGSDEDEALAPTPLTKFEPTIQVRRIWKQDVGAGADDLYVKLTPIVHGKRLFAATPEGEVHAYDAQTGESLWETDIDLPISGGPGIGHQTVLVGSNTGKVAALSQETGEVLWKVKTSSEVLAMPQEKNGVVVARTIDGKLFGLEEADGARRWVYERSVPILTLRGTSNPVIVDDLVIAGYDGGQLVAVSLEDGRMVWETRITLPRGRSDIDRMVDIDGEIAVVGNAIYAVTFQGQVAAVNAMSGNIFWRRDMSSHAGLGIYGRTLYVTDEKSHIWALNRYNGETLWHQTALERRKLTAPVGFGPMGLGDYVVVGDLEGYAHILDKNDGRISARIRVDKKKILAPPMVANDILYVYGSSGILTALNVGNNTAPD</sequence>
<name>A0A450UBK6_9GAMM</name>
<dbReference type="InterPro" id="IPR011047">
    <property type="entry name" value="Quinoprotein_ADH-like_sf"/>
</dbReference>
<evidence type="ECO:0000259" key="5">
    <source>
        <dbReference type="Pfam" id="PF13360"/>
    </source>
</evidence>
<dbReference type="NCBIfam" id="TIGR03300">
    <property type="entry name" value="assembly_YfgL"/>
    <property type="match status" value="1"/>
</dbReference>
<organism evidence="7">
    <name type="scientific">Candidatus Kentrum eta</name>
    <dbReference type="NCBI Taxonomy" id="2126337"/>
    <lineage>
        <taxon>Bacteria</taxon>
        <taxon>Pseudomonadati</taxon>
        <taxon>Pseudomonadota</taxon>
        <taxon>Gammaproteobacteria</taxon>
        <taxon>Candidatus Kentrum</taxon>
    </lineage>
</organism>
<dbReference type="GO" id="GO:0051205">
    <property type="term" value="P:protein insertion into membrane"/>
    <property type="evidence" value="ECO:0007669"/>
    <property type="project" value="UniProtKB-UniRule"/>
</dbReference>
<accession>A0A450UBK6</accession>
<evidence type="ECO:0000256" key="2">
    <source>
        <dbReference type="ARBA" id="ARBA00023136"/>
    </source>
</evidence>
<dbReference type="GO" id="GO:0009279">
    <property type="term" value="C:cell outer membrane"/>
    <property type="evidence" value="ECO:0007669"/>
    <property type="project" value="UniProtKB-SubCell"/>
</dbReference>
<feature type="chain" id="PRO_5034971078" description="Outer membrane protein assembly factor BamB" evidence="4">
    <location>
        <begin position="23"/>
        <end position="401"/>
    </location>
</feature>
<reference evidence="7" key="1">
    <citation type="submission" date="2019-02" db="EMBL/GenBank/DDBJ databases">
        <authorList>
            <person name="Gruber-Vodicka R. H."/>
            <person name="Seah K. B. B."/>
        </authorList>
    </citation>
    <scope>NUCLEOTIDE SEQUENCE</scope>
    <source>
        <strain evidence="8">BECK_SA2B12</strain>
        <strain evidence="6">BECK_SA2B15</strain>
        <strain evidence="7">BECK_SA2B20</strain>
    </source>
</reference>
<comment type="function">
    <text evidence="4">Part of the outer membrane protein assembly complex, which is involved in assembly and insertion of beta-barrel proteins into the outer membrane.</text>
</comment>
<evidence type="ECO:0000256" key="4">
    <source>
        <dbReference type="HAMAP-Rule" id="MF_00923"/>
    </source>
</evidence>
<feature type="signal peptide" evidence="4">
    <location>
        <begin position="1"/>
        <end position="22"/>
    </location>
</feature>
<dbReference type="PANTHER" id="PTHR34512">
    <property type="entry name" value="CELL SURFACE PROTEIN"/>
    <property type="match status" value="1"/>
</dbReference>
<dbReference type="InterPro" id="IPR018391">
    <property type="entry name" value="PQQ_b-propeller_rpt"/>
</dbReference>